<feature type="transmembrane region" description="Helical" evidence="2">
    <location>
        <begin position="57"/>
        <end position="74"/>
    </location>
</feature>
<evidence type="ECO:0000313" key="4">
    <source>
        <dbReference type="Proteomes" id="UP000279259"/>
    </source>
</evidence>
<keyword evidence="4" id="KW-1185">Reference proteome</keyword>
<gene>
    <name evidence="3" type="ORF">EHS25_003395</name>
</gene>
<protein>
    <submittedName>
        <fullName evidence="3">Uncharacterized protein</fullName>
    </submittedName>
</protein>
<evidence type="ECO:0000313" key="3">
    <source>
        <dbReference type="EMBL" id="RSH87485.1"/>
    </source>
</evidence>
<feature type="compositionally biased region" description="Polar residues" evidence="1">
    <location>
        <begin position="23"/>
        <end position="32"/>
    </location>
</feature>
<reference evidence="3 4" key="1">
    <citation type="submission" date="2018-11" db="EMBL/GenBank/DDBJ databases">
        <title>Genome sequence of Saitozyma podzolica DSM 27192.</title>
        <authorList>
            <person name="Aliyu H."/>
            <person name="Gorte O."/>
            <person name="Ochsenreither K."/>
        </authorList>
    </citation>
    <scope>NUCLEOTIDE SEQUENCE [LARGE SCALE GENOMIC DNA]</scope>
    <source>
        <strain evidence="3 4">DSM 27192</strain>
    </source>
</reference>
<feature type="compositionally biased region" description="Polar residues" evidence="1">
    <location>
        <begin position="1"/>
        <end position="10"/>
    </location>
</feature>
<sequence length="213" mass="22088">MSTPEASGTRQRTRPAGDDESSKTSNPASLSANPDKKVPRNKPAVKPPLADVSMNRFLLYLVLTLLAIAGFYTWRFTVWAAEVGGYWNLVTGHRTSPVPGAAELAAKAKAVADSGKAATPQGRSSRGKGKDSSIQSQIYDLAASLGVKPADLNAAIRPLVDPSAPNPAEAARLEVELLRKQVEASQGAAAGGNGQAEESGAGLLGVMGEVLLD</sequence>
<dbReference type="EMBL" id="RSCD01000017">
    <property type="protein sequence ID" value="RSH87485.1"/>
    <property type="molecule type" value="Genomic_DNA"/>
</dbReference>
<accession>A0A427Y8W1</accession>
<comment type="caution">
    <text evidence="3">The sequence shown here is derived from an EMBL/GenBank/DDBJ whole genome shotgun (WGS) entry which is preliminary data.</text>
</comment>
<dbReference type="Proteomes" id="UP000279259">
    <property type="component" value="Unassembled WGS sequence"/>
</dbReference>
<feature type="region of interest" description="Disordered" evidence="1">
    <location>
        <begin position="112"/>
        <end position="133"/>
    </location>
</feature>
<proteinExistence type="predicted"/>
<keyword evidence="2" id="KW-0812">Transmembrane</keyword>
<keyword evidence="2" id="KW-1133">Transmembrane helix</keyword>
<dbReference type="STRING" id="1890683.A0A427Y8W1"/>
<keyword evidence="2" id="KW-0472">Membrane</keyword>
<feature type="region of interest" description="Disordered" evidence="1">
    <location>
        <begin position="1"/>
        <end position="47"/>
    </location>
</feature>
<organism evidence="3 4">
    <name type="scientific">Saitozyma podzolica</name>
    <dbReference type="NCBI Taxonomy" id="1890683"/>
    <lineage>
        <taxon>Eukaryota</taxon>
        <taxon>Fungi</taxon>
        <taxon>Dikarya</taxon>
        <taxon>Basidiomycota</taxon>
        <taxon>Agaricomycotina</taxon>
        <taxon>Tremellomycetes</taxon>
        <taxon>Tremellales</taxon>
        <taxon>Trimorphomycetaceae</taxon>
        <taxon>Saitozyma</taxon>
    </lineage>
</organism>
<feature type="compositionally biased region" description="Low complexity" evidence="1">
    <location>
        <begin position="112"/>
        <end position="124"/>
    </location>
</feature>
<evidence type="ECO:0000256" key="2">
    <source>
        <dbReference type="SAM" id="Phobius"/>
    </source>
</evidence>
<dbReference type="AlphaFoldDB" id="A0A427Y8W1"/>
<name>A0A427Y8W1_9TREE</name>
<dbReference type="OrthoDB" id="3199651at2759"/>
<evidence type="ECO:0000256" key="1">
    <source>
        <dbReference type="SAM" id="MobiDB-lite"/>
    </source>
</evidence>